<name>A0A9E7EDM9_9LILI</name>
<accession>A0A9E7EDM9</accession>
<organism evidence="2 3">
    <name type="scientific">Musa troglodytarum</name>
    <name type="common">fe'i banana</name>
    <dbReference type="NCBI Taxonomy" id="320322"/>
    <lineage>
        <taxon>Eukaryota</taxon>
        <taxon>Viridiplantae</taxon>
        <taxon>Streptophyta</taxon>
        <taxon>Embryophyta</taxon>
        <taxon>Tracheophyta</taxon>
        <taxon>Spermatophyta</taxon>
        <taxon>Magnoliopsida</taxon>
        <taxon>Liliopsida</taxon>
        <taxon>Zingiberales</taxon>
        <taxon>Musaceae</taxon>
        <taxon>Musa</taxon>
    </lineage>
</organism>
<sequence length="139" mass="15290">MRRKSTAEEEKTKSVELSGTVALRSPAIMSSKMTTLASGRRRPRRPRSRRSAGKKVSSVSTAPPTSAPGRRAAWTQGKERTATARSAHRATRRTRRSDGLVMKPSPPRTSRRTPLGFFIVNLPSFPGKAVARVCFLSEK</sequence>
<evidence type="ECO:0000313" key="2">
    <source>
        <dbReference type="EMBL" id="URD75415.1"/>
    </source>
</evidence>
<keyword evidence="3" id="KW-1185">Reference proteome</keyword>
<feature type="compositionally biased region" description="Low complexity" evidence="1">
    <location>
        <begin position="56"/>
        <end position="68"/>
    </location>
</feature>
<proteinExistence type="predicted"/>
<evidence type="ECO:0000313" key="3">
    <source>
        <dbReference type="Proteomes" id="UP001055439"/>
    </source>
</evidence>
<evidence type="ECO:0000256" key="1">
    <source>
        <dbReference type="SAM" id="MobiDB-lite"/>
    </source>
</evidence>
<gene>
    <name evidence="2" type="ORF">MUK42_07816</name>
</gene>
<dbReference type="AlphaFoldDB" id="A0A9E7EDM9"/>
<dbReference type="EMBL" id="CP097502">
    <property type="protein sequence ID" value="URD75415.1"/>
    <property type="molecule type" value="Genomic_DNA"/>
</dbReference>
<feature type="compositionally biased region" description="Basic residues" evidence="1">
    <location>
        <begin position="86"/>
        <end position="95"/>
    </location>
</feature>
<reference evidence="2" key="1">
    <citation type="submission" date="2022-05" db="EMBL/GenBank/DDBJ databases">
        <title>The Musa troglodytarum L. genome provides insights into the mechanism of non-climacteric behaviour and enrichment of carotenoids.</title>
        <authorList>
            <person name="Wang J."/>
        </authorList>
    </citation>
    <scope>NUCLEOTIDE SEQUENCE</scope>
    <source>
        <tissue evidence="2">Leaf</tissue>
    </source>
</reference>
<feature type="region of interest" description="Disordered" evidence="1">
    <location>
        <begin position="1"/>
        <end position="112"/>
    </location>
</feature>
<feature type="compositionally biased region" description="Basic residues" evidence="1">
    <location>
        <begin position="39"/>
        <end position="53"/>
    </location>
</feature>
<protein>
    <submittedName>
        <fullName evidence="2">Uncharacterized protein</fullName>
    </submittedName>
</protein>
<feature type="compositionally biased region" description="Basic and acidic residues" evidence="1">
    <location>
        <begin position="1"/>
        <end position="14"/>
    </location>
</feature>
<dbReference type="Proteomes" id="UP001055439">
    <property type="component" value="Chromosome 1"/>
</dbReference>